<evidence type="ECO:0000256" key="5">
    <source>
        <dbReference type="ARBA" id="ARBA00022840"/>
    </source>
</evidence>
<dbReference type="InterPro" id="IPR036670">
    <property type="entry name" value="SecA_X-link_sf"/>
</dbReference>
<reference evidence="14" key="1">
    <citation type="journal article" date="2023" name="Commun. Biol.">
        <title>Genome analysis of Parmales, the sister group of diatoms, reveals the evolutionary specialization of diatoms from phago-mixotrophs to photoautotrophs.</title>
        <authorList>
            <person name="Ban H."/>
            <person name="Sato S."/>
            <person name="Yoshikawa S."/>
            <person name="Yamada K."/>
            <person name="Nakamura Y."/>
            <person name="Ichinomiya M."/>
            <person name="Sato N."/>
            <person name="Blanc-Mathieu R."/>
            <person name="Endo H."/>
            <person name="Kuwata A."/>
            <person name="Ogata H."/>
        </authorList>
    </citation>
    <scope>NUCLEOTIDE SEQUENCE [LARGE SCALE GENOMIC DNA]</scope>
    <source>
        <strain evidence="14">NIES 3699</strain>
    </source>
</reference>
<dbReference type="InterPro" id="IPR036266">
    <property type="entry name" value="SecA_Wing/Scaffold_sf"/>
</dbReference>
<dbReference type="EMBL" id="BRXX01000192">
    <property type="protein sequence ID" value="GMH96953.1"/>
    <property type="molecule type" value="Genomic_DNA"/>
</dbReference>
<keyword evidence="3 10" id="KW-0813">Transport</keyword>
<dbReference type="Pfam" id="PF07516">
    <property type="entry name" value="SecA_SW"/>
    <property type="match status" value="1"/>
</dbReference>
<dbReference type="GO" id="GO:0006605">
    <property type="term" value="P:protein targeting"/>
    <property type="evidence" value="ECO:0007669"/>
    <property type="project" value="InterPro"/>
</dbReference>
<feature type="domain" description="Helicase ATP-binding" evidence="11">
    <location>
        <begin position="95"/>
        <end position="256"/>
    </location>
</feature>
<dbReference type="PROSITE" id="PS01312">
    <property type="entry name" value="SECA"/>
    <property type="match status" value="1"/>
</dbReference>
<protein>
    <recommendedName>
        <fullName evidence="10">Protein translocase subunit SecA</fullName>
    </recommendedName>
</protein>
<dbReference type="Proteomes" id="UP001165160">
    <property type="component" value="Unassembled WGS sequence"/>
</dbReference>
<dbReference type="SUPFAM" id="SSF52540">
    <property type="entry name" value="P-loop containing nucleoside triphosphate hydrolases"/>
    <property type="match status" value="2"/>
</dbReference>
<dbReference type="HAMAP" id="MF_01382">
    <property type="entry name" value="SecA"/>
    <property type="match status" value="1"/>
</dbReference>
<keyword evidence="6 10" id="KW-0653">Protein transport</keyword>
<comment type="similarity">
    <text evidence="2 10">Belongs to the SecA family.</text>
</comment>
<gene>
    <name evidence="13" type="ORF">TrVE_jg13437</name>
</gene>
<keyword evidence="14" id="KW-1185">Reference proteome</keyword>
<dbReference type="Gene3D" id="3.90.1440.10">
    <property type="entry name" value="SecA, preprotein cross-linking domain"/>
    <property type="match status" value="1"/>
</dbReference>
<evidence type="ECO:0000256" key="4">
    <source>
        <dbReference type="ARBA" id="ARBA00022741"/>
    </source>
</evidence>
<dbReference type="GO" id="GO:0017038">
    <property type="term" value="P:protein import"/>
    <property type="evidence" value="ECO:0007669"/>
    <property type="project" value="InterPro"/>
</dbReference>
<dbReference type="NCBIfam" id="TIGR00963">
    <property type="entry name" value="secA"/>
    <property type="match status" value="1"/>
</dbReference>
<evidence type="ECO:0000259" key="11">
    <source>
        <dbReference type="PROSITE" id="PS51192"/>
    </source>
</evidence>
<dbReference type="SMART" id="SM00958">
    <property type="entry name" value="SecA_PP_bind"/>
    <property type="match status" value="1"/>
</dbReference>
<dbReference type="Pfam" id="PF21090">
    <property type="entry name" value="P-loop_SecA"/>
    <property type="match status" value="1"/>
</dbReference>
<dbReference type="CDD" id="cd17928">
    <property type="entry name" value="DEXDc_SecA"/>
    <property type="match status" value="1"/>
</dbReference>
<dbReference type="InterPro" id="IPR044722">
    <property type="entry name" value="SecA_SF2_C"/>
</dbReference>
<evidence type="ECO:0000313" key="13">
    <source>
        <dbReference type="EMBL" id="GMH96953.1"/>
    </source>
</evidence>
<dbReference type="InterPro" id="IPR011130">
    <property type="entry name" value="SecA_preprotein_X-link_dom"/>
</dbReference>
<keyword evidence="5 10" id="KW-0067">ATP-binding</keyword>
<dbReference type="Pfam" id="PF07517">
    <property type="entry name" value="SecA_DEAD"/>
    <property type="match status" value="1"/>
</dbReference>
<comment type="caution">
    <text evidence="13">The sequence shown here is derived from an EMBL/GenBank/DDBJ whole genome shotgun (WGS) entry which is preliminary data.</text>
</comment>
<dbReference type="GO" id="GO:0006886">
    <property type="term" value="P:intracellular protein transport"/>
    <property type="evidence" value="ECO:0007669"/>
    <property type="project" value="InterPro"/>
</dbReference>
<dbReference type="PANTHER" id="PTHR30612:SF0">
    <property type="entry name" value="CHLOROPLAST PROTEIN-TRANSPORTING ATPASE"/>
    <property type="match status" value="1"/>
</dbReference>
<dbReference type="InterPro" id="IPR011115">
    <property type="entry name" value="SecA_DEAD"/>
</dbReference>
<dbReference type="GO" id="GO:0016020">
    <property type="term" value="C:membrane"/>
    <property type="evidence" value="ECO:0007669"/>
    <property type="project" value="UniProtKB-SubCell"/>
</dbReference>
<dbReference type="AlphaFoldDB" id="A0A9W7C296"/>
<evidence type="ECO:0000256" key="2">
    <source>
        <dbReference type="ARBA" id="ARBA00007650"/>
    </source>
</evidence>
<organism evidence="13 14">
    <name type="scientific">Triparma verrucosa</name>
    <dbReference type="NCBI Taxonomy" id="1606542"/>
    <lineage>
        <taxon>Eukaryota</taxon>
        <taxon>Sar</taxon>
        <taxon>Stramenopiles</taxon>
        <taxon>Ochrophyta</taxon>
        <taxon>Bolidophyceae</taxon>
        <taxon>Parmales</taxon>
        <taxon>Triparmaceae</taxon>
        <taxon>Triparma</taxon>
    </lineage>
</organism>
<dbReference type="Pfam" id="PF01043">
    <property type="entry name" value="SecA_PP_bind"/>
    <property type="match status" value="1"/>
</dbReference>
<dbReference type="SMART" id="SM00957">
    <property type="entry name" value="SecA_DEAD"/>
    <property type="match status" value="1"/>
</dbReference>
<evidence type="ECO:0000256" key="8">
    <source>
        <dbReference type="ARBA" id="ARBA00023010"/>
    </source>
</evidence>
<dbReference type="Gene3D" id="1.10.3060.10">
    <property type="entry name" value="Helical scaffold and wing domains of SecA"/>
    <property type="match status" value="1"/>
</dbReference>
<dbReference type="Gene3D" id="3.40.50.300">
    <property type="entry name" value="P-loop containing nucleotide triphosphate hydrolases"/>
    <property type="match status" value="2"/>
</dbReference>
<evidence type="ECO:0000256" key="6">
    <source>
        <dbReference type="ARBA" id="ARBA00022927"/>
    </source>
</evidence>
<proteinExistence type="inferred from homology"/>
<name>A0A9W7C296_9STRA</name>
<keyword evidence="4 10" id="KW-0547">Nucleotide-binding</keyword>
<dbReference type="InterPro" id="IPR020937">
    <property type="entry name" value="SecA_CS"/>
</dbReference>
<feature type="domain" description="SecA family profile" evidence="12">
    <location>
        <begin position="12"/>
        <end position="693"/>
    </location>
</feature>
<keyword evidence="8 10" id="KW-0811">Translocation</keyword>
<evidence type="ECO:0000313" key="14">
    <source>
        <dbReference type="Proteomes" id="UP001165160"/>
    </source>
</evidence>
<evidence type="ECO:0000256" key="7">
    <source>
        <dbReference type="ARBA" id="ARBA00022967"/>
    </source>
</evidence>
<dbReference type="InterPro" id="IPR011116">
    <property type="entry name" value="SecA_Wing/Scaffold"/>
</dbReference>
<evidence type="ECO:0000256" key="3">
    <source>
        <dbReference type="ARBA" id="ARBA00022448"/>
    </source>
</evidence>
<dbReference type="PROSITE" id="PS51196">
    <property type="entry name" value="SECA_MOTOR_DEAD"/>
    <property type="match status" value="1"/>
</dbReference>
<keyword evidence="7" id="KW-1278">Translocase</keyword>
<evidence type="ECO:0000256" key="9">
    <source>
        <dbReference type="ARBA" id="ARBA00023136"/>
    </source>
</evidence>
<evidence type="ECO:0000259" key="12">
    <source>
        <dbReference type="PROSITE" id="PS51196"/>
    </source>
</evidence>
<dbReference type="CDD" id="cd18803">
    <property type="entry name" value="SF2_C_secA"/>
    <property type="match status" value="1"/>
</dbReference>
<dbReference type="InterPro" id="IPR027417">
    <property type="entry name" value="P-loop_NTPase"/>
</dbReference>
<evidence type="ECO:0000256" key="1">
    <source>
        <dbReference type="ARBA" id="ARBA00004170"/>
    </source>
</evidence>
<dbReference type="SUPFAM" id="SSF81886">
    <property type="entry name" value="Helical scaffold and wing domains of SecA"/>
    <property type="match status" value="1"/>
</dbReference>
<comment type="subcellular location">
    <subcellularLocation>
        <location evidence="1">Membrane</location>
        <topology evidence="1">Peripheral membrane protein</topology>
    </subcellularLocation>
</comment>
<dbReference type="InterPro" id="IPR014018">
    <property type="entry name" value="SecA_motor_DEAD"/>
</dbReference>
<dbReference type="SUPFAM" id="SSF81767">
    <property type="entry name" value="Pre-protein crosslinking domain of SecA"/>
    <property type="match status" value="1"/>
</dbReference>
<keyword evidence="9" id="KW-0472">Membrane</keyword>
<evidence type="ECO:0000256" key="10">
    <source>
        <dbReference type="RuleBase" id="RU003874"/>
    </source>
</evidence>
<dbReference type="GO" id="GO:0005524">
    <property type="term" value="F:ATP binding"/>
    <property type="evidence" value="ECO:0007669"/>
    <property type="project" value="UniProtKB-KW"/>
</dbReference>
<dbReference type="PRINTS" id="PR00906">
    <property type="entry name" value="SECA"/>
</dbReference>
<dbReference type="InterPro" id="IPR014001">
    <property type="entry name" value="Helicase_ATP-bd"/>
</dbReference>
<dbReference type="PROSITE" id="PS51192">
    <property type="entry name" value="HELICASE_ATP_BIND_1"/>
    <property type="match status" value="1"/>
</dbReference>
<accession>A0A9W7C296</accession>
<sequence length="896" mass="99259">MSIRLRDGALRMSTAESLFTLTSDPYIKKLSPLLETVNSLEAEYDAMSDSALQSSITSLKTSKPLSSSSLCHAFALSRESIYRALLLRPYNVQILSGLSLYSKKCVEMNTGEGKSLTTILPTFANFLEGRGTTVVTVNDYLAKRDFLEYKEVYKFLGMSVGLIQSGMNEDERKVQYDNDVVYVTNSEFGFDYLRDHLSYTKEGVVLPEGYEGRFLIVDEADSICIDEARTPLIISKSVPTNGQKYAIATKLATALQEGVHYDTDLKKKNVILTEAGYSDCENALKVPSLFKVEGGGSWAGYVVNAVKAKEIFKRDTDYAVVDGNRVEIIDTFSGRVLDGRKYADGLHQAIEAKEGLGVSEQSQVIAKVTFQSFFRLFPNLSAMTGTAMTSASEFKKVYDLDVVEIPTERPMARRDYDDVIYKTRNAADGALVNEILGVSPRPVLVGTTSVEQSERISDALKRNGISCALLNAERENASRESEIVSQAGRLGKVTVSTNMAGRGTDIKLGGDEGGMSFAFARATVADVCLSEEEKSKLPPNPETDYYPCEVSQGILEELLAVSKEVKKEFPNMEARDLEEVLVLANDTTEGEGEPQYLIKLRIVVGKVKDEFKAVLSEEKEEVLKLGGLYVMGTNRHESVRVDRQLRGRSGRQGDPGSSRFFLSFEDDMFTVFGGDKFKKMLEMFRVSDDMAIESKQVIDTLDKVQRTVEEEYEEVRSGVLSFDETLNGQRMVIYQDRSEILNLSGASFDAFYKNWASSVVDDIVDGSKGDAPKISGLIAQFFPLLAGGVLDDSKLSKNGAKEYLKLAVEEAVNSKMGPDGPEREKWRKTAQYLCLVSLDNAFQDHLGNMDSLVESVTLRGYRGLDPKVEYQQDGFELFKGLQGTIRRNSVFSVMNG</sequence>
<dbReference type="InterPro" id="IPR000185">
    <property type="entry name" value="SecA"/>
</dbReference>
<dbReference type="PANTHER" id="PTHR30612">
    <property type="entry name" value="SECA INNER MEMBRANE COMPONENT OF SEC PROTEIN SECRETION SYSTEM"/>
    <property type="match status" value="1"/>
</dbReference>